<feature type="signal peptide" evidence="14">
    <location>
        <begin position="1"/>
        <end position="23"/>
    </location>
</feature>
<feature type="transmembrane region" description="Helical" evidence="13">
    <location>
        <begin position="298"/>
        <end position="320"/>
    </location>
</feature>
<dbReference type="GO" id="GO:0004674">
    <property type="term" value="F:protein serine/threonine kinase activity"/>
    <property type="evidence" value="ECO:0007669"/>
    <property type="project" value="UniProtKB-KW"/>
</dbReference>
<dbReference type="PANTHER" id="PTHR47973">
    <property type="entry name" value="CYSTEINE-RICH RECEPTOR-LIKE PROTEIN KINASE 3"/>
    <property type="match status" value="1"/>
</dbReference>
<evidence type="ECO:0000256" key="10">
    <source>
        <dbReference type="ARBA" id="ARBA00023180"/>
    </source>
</evidence>
<protein>
    <recommendedName>
        <fullName evidence="19">Cysteine-rich receptor-like protein kinase 10</fullName>
    </recommendedName>
</protein>
<dbReference type="CDD" id="cd14066">
    <property type="entry name" value="STKc_IRAK"/>
    <property type="match status" value="1"/>
</dbReference>
<feature type="chain" id="PRO_5041241531" description="Cysteine-rich receptor-like protein kinase 10" evidence="14">
    <location>
        <begin position="24"/>
        <end position="710"/>
    </location>
</feature>
<dbReference type="InterPro" id="IPR002902">
    <property type="entry name" value="GNK2"/>
</dbReference>
<sequence length="710" mass="78542">MRCGFFISVLVLLFLMSFPPVMSEYRNSTCNNASTYTQGSTYSSNLDQVITDLFRNTPQSSGFNTSTRGQSPNQVYGLLQCIGNISAEKCSTCSREANGSIQELCADYRGGLIWMDYCFLRYDNTNFISRLDNITLIRRSRSEVTSNMQNFSSTASILLSNLSDKAYNPANRLFAVGMANYPTSGQVYGLVQCLRDLSMNNCRTCLSTARKAVEACCSTRQGAQAMLGSCTVRYETYPFFDSADSPSPSPEPPSPPPTTPSPEPPSSPPSISTPIPQEAPSPAKTASQTKSKKKSSKILPITLGLVGGIILTLVICLIGMRKRVKAAIFGMPVTVVSRQQERHGFSPESGLLMQEQHFIFNFEELADATENFHDNKKLGEGGFGAVYKGTTRDGKEIAVKKLSARSTQGKKEFMNEVRLMANFQHRNLVKLLGCCAEGDERLLVYEYLPNRSLDTFLFDPEKCRELDWQKRYNIILGIARGLLYLHEDSQPRIIHRDIKANNILLDNKFNPKIADFGLARLFPDDETHIQTRVAGTYGYMAPEYAMGGKLSVKADVYSFGVLLLEILSGRINTDFLLPHQMQNLLEWAWSVYEGDDDVLSMVDSTIRETCPRERALRCIHLGLLCVQTDATLRPSMSNVIIMISSSSVTLPNPTKPALMKIGQSHGPESKSKSISKPWSDLDQGSTSQTSGTTTSSRSGVKSSVSQVDPR</sequence>
<dbReference type="InterPro" id="IPR001245">
    <property type="entry name" value="Ser-Thr/Tyr_kinase_cat_dom"/>
</dbReference>
<dbReference type="InterPro" id="IPR008271">
    <property type="entry name" value="Ser/Thr_kinase_AS"/>
</dbReference>
<dbReference type="InterPro" id="IPR017441">
    <property type="entry name" value="Protein_kinase_ATP_BS"/>
</dbReference>
<dbReference type="Pfam" id="PF01657">
    <property type="entry name" value="Stress-antifung"/>
    <property type="match status" value="2"/>
</dbReference>
<evidence type="ECO:0008006" key="19">
    <source>
        <dbReference type="Google" id="ProtNLM"/>
    </source>
</evidence>
<evidence type="ECO:0000256" key="2">
    <source>
        <dbReference type="ARBA" id="ARBA00022527"/>
    </source>
</evidence>
<dbReference type="Gene3D" id="1.10.510.10">
    <property type="entry name" value="Transferase(Phosphotransferase) domain 1"/>
    <property type="match status" value="1"/>
</dbReference>
<feature type="domain" description="Protein kinase" evidence="15">
    <location>
        <begin position="372"/>
        <end position="650"/>
    </location>
</feature>
<gene>
    <name evidence="17" type="ORF">KI387_013894</name>
</gene>
<evidence type="ECO:0000256" key="6">
    <source>
        <dbReference type="ARBA" id="ARBA00022777"/>
    </source>
</evidence>
<keyword evidence="13" id="KW-1133">Transmembrane helix</keyword>
<dbReference type="Proteomes" id="UP000824469">
    <property type="component" value="Unassembled WGS sequence"/>
</dbReference>
<dbReference type="AlphaFoldDB" id="A0AA38CMC7"/>
<evidence type="ECO:0000256" key="11">
    <source>
        <dbReference type="PROSITE-ProRule" id="PRU10141"/>
    </source>
</evidence>
<keyword evidence="6" id="KW-0418">Kinase</keyword>
<comment type="function">
    <text evidence="1">Exerts antifungal activity through its carbohydrate-binding specificity.</text>
</comment>
<dbReference type="SUPFAM" id="SSF56112">
    <property type="entry name" value="Protein kinase-like (PK-like)"/>
    <property type="match status" value="1"/>
</dbReference>
<dbReference type="FunFam" id="3.30.200.20:FF:000140">
    <property type="entry name" value="Leucine-rich repeat receptor-like protein kinase"/>
    <property type="match status" value="1"/>
</dbReference>
<reference evidence="17 18" key="1">
    <citation type="journal article" date="2021" name="Nat. Plants">
        <title>The Taxus genome provides insights into paclitaxel biosynthesis.</title>
        <authorList>
            <person name="Xiong X."/>
            <person name="Gou J."/>
            <person name="Liao Q."/>
            <person name="Li Y."/>
            <person name="Zhou Q."/>
            <person name="Bi G."/>
            <person name="Li C."/>
            <person name="Du R."/>
            <person name="Wang X."/>
            <person name="Sun T."/>
            <person name="Guo L."/>
            <person name="Liang H."/>
            <person name="Lu P."/>
            <person name="Wu Y."/>
            <person name="Zhang Z."/>
            <person name="Ro D.K."/>
            <person name="Shang Y."/>
            <person name="Huang S."/>
            <person name="Yan J."/>
        </authorList>
    </citation>
    <scope>NUCLEOTIDE SEQUENCE [LARGE SCALE GENOMIC DNA]</scope>
    <source>
        <strain evidence="17">Ta-2019</strain>
    </source>
</reference>
<name>A0AA38CMC7_TAXCH</name>
<keyword evidence="5 11" id="KW-0547">Nucleotide-binding</keyword>
<dbReference type="InterPro" id="IPR052059">
    <property type="entry name" value="CR_Ser/Thr_kinase"/>
</dbReference>
<comment type="caution">
    <text evidence="17">The sequence shown here is derived from an EMBL/GenBank/DDBJ whole genome shotgun (WGS) entry which is preliminary data.</text>
</comment>
<proteinExistence type="predicted"/>
<accession>A0AA38CMC7</accession>
<evidence type="ECO:0000313" key="17">
    <source>
        <dbReference type="EMBL" id="KAH9302311.1"/>
    </source>
</evidence>
<dbReference type="InterPro" id="IPR011009">
    <property type="entry name" value="Kinase-like_dom_sf"/>
</dbReference>
<dbReference type="OMA" id="CAPRFAN"/>
<dbReference type="CDD" id="cd23509">
    <property type="entry name" value="Gnk2-like"/>
    <property type="match status" value="2"/>
</dbReference>
<keyword evidence="2" id="KW-0723">Serine/threonine-protein kinase</keyword>
<evidence type="ECO:0000256" key="7">
    <source>
        <dbReference type="ARBA" id="ARBA00022840"/>
    </source>
</evidence>
<dbReference type="PROSITE" id="PS51473">
    <property type="entry name" value="GNK2"/>
    <property type="match status" value="2"/>
</dbReference>
<dbReference type="SMART" id="SM00220">
    <property type="entry name" value="S_TKc"/>
    <property type="match status" value="1"/>
</dbReference>
<evidence type="ECO:0000256" key="4">
    <source>
        <dbReference type="ARBA" id="ARBA00022729"/>
    </source>
</evidence>
<evidence type="ECO:0000256" key="14">
    <source>
        <dbReference type="SAM" id="SignalP"/>
    </source>
</evidence>
<feature type="region of interest" description="Disordered" evidence="12">
    <location>
        <begin position="241"/>
        <end position="293"/>
    </location>
</feature>
<evidence type="ECO:0000259" key="16">
    <source>
        <dbReference type="PROSITE" id="PS51473"/>
    </source>
</evidence>
<evidence type="ECO:0000256" key="3">
    <source>
        <dbReference type="ARBA" id="ARBA00022679"/>
    </source>
</evidence>
<dbReference type="PROSITE" id="PS00107">
    <property type="entry name" value="PROTEIN_KINASE_ATP"/>
    <property type="match status" value="1"/>
</dbReference>
<dbReference type="Gene3D" id="3.30.200.20">
    <property type="entry name" value="Phosphorylase Kinase, domain 1"/>
    <property type="match status" value="1"/>
</dbReference>
<keyword evidence="8" id="KW-1015">Disulfide bond</keyword>
<dbReference type="GO" id="GO:0005524">
    <property type="term" value="F:ATP binding"/>
    <property type="evidence" value="ECO:0007669"/>
    <property type="project" value="UniProtKB-UniRule"/>
</dbReference>
<evidence type="ECO:0000256" key="1">
    <source>
        <dbReference type="ARBA" id="ARBA00002571"/>
    </source>
</evidence>
<feature type="compositionally biased region" description="Low complexity" evidence="12">
    <location>
        <begin position="683"/>
        <end position="710"/>
    </location>
</feature>
<keyword evidence="10" id="KW-0325">Glycoprotein</keyword>
<evidence type="ECO:0000256" key="12">
    <source>
        <dbReference type="SAM" id="MobiDB-lite"/>
    </source>
</evidence>
<dbReference type="InterPro" id="IPR038408">
    <property type="entry name" value="GNK2_sf"/>
</dbReference>
<keyword evidence="13" id="KW-0472">Membrane</keyword>
<feature type="domain" description="Gnk2-homologous" evidence="16">
    <location>
        <begin position="132"/>
        <end position="239"/>
    </location>
</feature>
<dbReference type="Gene3D" id="3.30.430.20">
    <property type="entry name" value="Gnk2 domain, C-X8-C-X2-C motif"/>
    <property type="match status" value="2"/>
</dbReference>
<evidence type="ECO:0000256" key="8">
    <source>
        <dbReference type="ARBA" id="ARBA00023157"/>
    </source>
</evidence>
<keyword evidence="9" id="KW-0675">Receptor</keyword>
<evidence type="ECO:0000313" key="18">
    <source>
        <dbReference type="Proteomes" id="UP000824469"/>
    </source>
</evidence>
<organism evidence="17 18">
    <name type="scientific">Taxus chinensis</name>
    <name type="common">Chinese yew</name>
    <name type="synonym">Taxus wallichiana var. chinensis</name>
    <dbReference type="NCBI Taxonomy" id="29808"/>
    <lineage>
        <taxon>Eukaryota</taxon>
        <taxon>Viridiplantae</taxon>
        <taxon>Streptophyta</taxon>
        <taxon>Embryophyta</taxon>
        <taxon>Tracheophyta</taxon>
        <taxon>Spermatophyta</taxon>
        <taxon>Pinopsida</taxon>
        <taxon>Pinidae</taxon>
        <taxon>Conifers II</taxon>
        <taxon>Cupressales</taxon>
        <taxon>Taxaceae</taxon>
        <taxon>Taxus</taxon>
    </lineage>
</organism>
<dbReference type="FunFam" id="1.10.510.10:FF:000060">
    <property type="entry name" value="G-type lectin S-receptor-like serine/threonine-protein kinase"/>
    <property type="match status" value="1"/>
</dbReference>
<dbReference type="PROSITE" id="PS00108">
    <property type="entry name" value="PROTEIN_KINASE_ST"/>
    <property type="match status" value="1"/>
</dbReference>
<dbReference type="EMBL" id="JAHRHJ020000009">
    <property type="protein sequence ID" value="KAH9302311.1"/>
    <property type="molecule type" value="Genomic_DNA"/>
</dbReference>
<dbReference type="Pfam" id="PF07714">
    <property type="entry name" value="PK_Tyr_Ser-Thr"/>
    <property type="match status" value="1"/>
</dbReference>
<evidence type="ECO:0000256" key="5">
    <source>
        <dbReference type="ARBA" id="ARBA00022741"/>
    </source>
</evidence>
<keyword evidence="3" id="KW-0808">Transferase</keyword>
<evidence type="ECO:0000256" key="9">
    <source>
        <dbReference type="ARBA" id="ARBA00023170"/>
    </source>
</evidence>
<dbReference type="InterPro" id="IPR000719">
    <property type="entry name" value="Prot_kinase_dom"/>
</dbReference>
<keyword evidence="13" id="KW-0812">Transmembrane</keyword>
<feature type="domain" description="Gnk2-homologous" evidence="16">
    <location>
        <begin position="24"/>
        <end position="127"/>
    </location>
</feature>
<keyword evidence="7 11" id="KW-0067">ATP-binding</keyword>
<feature type="region of interest" description="Disordered" evidence="12">
    <location>
        <begin position="654"/>
        <end position="710"/>
    </location>
</feature>
<feature type="binding site" evidence="11">
    <location>
        <position position="401"/>
    </location>
    <ligand>
        <name>ATP</name>
        <dbReference type="ChEBI" id="CHEBI:30616"/>
    </ligand>
</feature>
<keyword evidence="4 14" id="KW-0732">Signal</keyword>
<evidence type="ECO:0000256" key="13">
    <source>
        <dbReference type="SAM" id="Phobius"/>
    </source>
</evidence>
<feature type="compositionally biased region" description="Pro residues" evidence="12">
    <location>
        <begin position="247"/>
        <end position="268"/>
    </location>
</feature>
<feature type="non-terminal residue" evidence="17">
    <location>
        <position position="1"/>
    </location>
</feature>
<evidence type="ECO:0000259" key="15">
    <source>
        <dbReference type="PROSITE" id="PS50011"/>
    </source>
</evidence>
<keyword evidence="18" id="KW-1185">Reference proteome</keyword>
<dbReference type="PROSITE" id="PS50011">
    <property type="entry name" value="PROTEIN_KINASE_DOM"/>
    <property type="match status" value="1"/>
</dbReference>